<feature type="transmembrane region" description="Helical" evidence="7">
    <location>
        <begin position="139"/>
        <end position="157"/>
    </location>
</feature>
<dbReference type="InterPro" id="IPR011527">
    <property type="entry name" value="ABC1_TM_dom"/>
</dbReference>
<dbReference type="KEGG" id="lpav:PLANPX_3756"/>
<evidence type="ECO:0000256" key="4">
    <source>
        <dbReference type="ARBA" id="ARBA00022840"/>
    </source>
</evidence>
<dbReference type="InterPro" id="IPR027417">
    <property type="entry name" value="P-loop_NTPase"/>
</dbReference>
<evidence type="ECO:0000256" key="2">
    <source>
        <dbReference type="ARBA" id="ARBA00022692"/>
    </source>
</evidence>
<evidence type="ECO:0000256" key="6">
    <source>
        <dbReference type="ARBA" id="ARBA00023136"/>
    </source>
</evidence>
<keyword evidence="3" id="KW-0547">Nucleotide-binding</keyword>
<evidence type="ECO:0000313" key="11">
    <source>
        <dbReference type="Proteomes" id="UP000326837"/>
    </source>
</evidence>
<feature type="transmembrane region" description="Helical" evidence="7">
    <location>
        <begin position="29"/>
        <end position="55"/>
    </location>
</feature>
<dbReference type="PANTHER" id="PTHR24221">
    <property type="entry name" value="ATP-BINDING CASSETTE SUB-FAMILY B"/>
    <property type="match status" value="1"/>
</dbReference>
<keyword evidence="2 7" id="KW-0812">Transmembrane</keyword>
<keyword evidence="6 7" id="KW-0472">Membrane</keyword>
<keyword evidence="5 7" id="KW-1133">Transmembrane helix</keyword>
<feature type="domain" description="ABC transmembrane type-1" evidence="9">
    <location>
        <begin position="128"/>
        <end position="402"/>
    </location>
</feature>
<dbReference type="InterPro" id="IPR003439">
    <property type="entry name" value="ABC_transporter-like_ATP-bd"/>
</dbReference>
<evidence type="ECO:0000259" key="9">
    <source>
        <dbReference type="PROSITE" id="PS50929"/>
    </source>
</evidence>
<dbReference type="GO" id="GO:0034040">
    <property type="term" value="F:ATPase-coupled lipid transmembrane transporter activity"/>
    <property type="evidence" value="ECO:0007669"/>
    <property type="project" value="TreeGrafter"/>
</dbReference>
<feature type="domain" description="ABC transporter" evidence="8">
    <location>
        <begin position="436"/>
        <end position="658"/>
    </location>
</feature>
<accession>A0A5K7XBH0</accession>
<dbReference type="InterPro" id="IPR017871">
    <property type="entry name" value="ABC_transporter-like_CS"/>
</dbReference>
<dbReference type="InterPro" id="IPR036640">
    <property type="entry name" value="ABC1_TM_sf"/>
</dbReference>
<dbReference type="Pfam" id="PF00664">
    <property type="entry name" value="ABC_membrane"/>
    <property type="match status" value="1"/>
</dbReference>
<evidence type="ECO:0000256" key="1">
    <source>
        <dbReference type="ARBA" id="ARBA00004651"/>
    </source>
</evidence>
<dbReference type="PROSITE" id="PS50893">
    <property type="entry name" value="ABC_TRANSPORTER_2"/>
    <property type="match status" value="1"/>
</dbReference>
<dbReference type="Proteomes" id="UP000326837">
    <property type="component" value="Chromosome"/>
</dbReference>
<dbReference type="PANTHER" id="PTHR24221:SF654">
    <property type="entry name" value="ATP-BINDING CASSETTE SUB-FAMILY B MEMBER 6"/>
    <property type="match status" value="1"/>
</dbReference>
<dbReference type="SMART" id="SM00382">
    <property type="entry name" value="AAA"/>
    <property type="match status" value="1"/>
</dbReference>
<name>A0A5K7XBH0_9BACT</name>
<dbReference type="GO" id="GO:0005886">
    <property type="term" value="C:plasma membrane"/>
    <property type="evidence" value="ECO:0007669"/>
    <property type="project" value="UniProtKB-SubCell"/>
</dbReference>
<evidence type="ECO:0000259" key="8">
    <source>
        <dbReference type="PROSITE" id="PS50893"/>
    </source>
</evidence>
<keyword evidence="4" id="KW-0067">ATP-binding</keyword>
<dbReference type="EMBL" id="AP021861">
    <property type="protein sequence ID" value="BBO34144.1"/>
    <property type="molecule type" value="Genomic_DNA"/>
</dbReference>
<gene>
    <name evidence="10" type="ORF">PLANPX_3756</name>
</gene>
<dbReference type="Gene3D" id="3.40.50.300">
    <property type="entry name" value="P-loop containing nucleotide triphosphate hydrolases"/>
    <property type="match status" value="1"/>
</dbReference>
<proteinExistence type="predicted"/>
<dbReference type="AlphaFoldDB" id="A0A5K7XBH0"/>
<keyword evidence="11" id="KW-1185">Reference proteome</keyword>
<evidence type="ECO:0000256" key="7">
    <source>
        <dbReference type="SAM" id="Phobius"/>
    </source>
</evidence>
<dbReference type="GO" id="GO:0005524">
    <property type="term" value="F:ATP binding"/>
    <property type="evidence" value="ECO:0007669"/>
    <property type="project" value="UniProtKB-KW"/>
</dbReference>
<evidence type="ECO:0000256" key="3">
    <source>
        <dbReference type="ARBA" id="ARBA00022741"/>
    </source>
</evidence>
<feature type="transmembrane region" description="Helical" evidence="7">
    <location>
        <begin position="237"/>
        <end position="263"/>
    </location>
</feature>
<dbReference type="GO" id="GO:0016887">
    <property type="term" value="F:ATP hydrolysis activity"/>
    <property type="evidence" value="ECO:0007669"/>
    <property type="project" value="InterPro"/>
</dbReference>
<organism evidence="10 11">
    <name type="scientific">Lacipirellula parvula</name>
    <dbReference type="NCBI Taxonomy" id="2650471"/>
    <lineage>
        <taxon>Bacteria</taxon>
        <taxon>Pseudomonadati</taxon>
        <taxon>Planctomycetota</taxon>
        <taxon>Planctomycetia</taxon>
        <taxon>Pirellulales</taxon>
        <taxon>Lacipirellulaceae</taxon>
        <taxon>Lacipirellula</taxon>
    </lineage>
</organism>
<reference evidence="11" key="1">
    <citation type="submission" date="2019-10" db="EMBL/GenBank/DDBJ databases">
        <title>Lacipirellula parvula gen. nov., sp. nov., representing a lineage of planctomycetes widespread in freshwater anoxic habitats, and description of the family Lacipirellulaceae.</title>
        <authorList>
            <person name="Dedysh S.N."/>
            <person name="Kulichevskaya I.S."/>
            <person name="Beletsky A.V."/>
            <person name="Rakitin A.L."/>
            <person name="Mardanov A.V."/>
            <person name="Ivanova A.A."/>
            <person name="Saltykova V.X."/>
            <person name="Rijpstra W.I.C."/>
            <person name="Sinninghe Damste J.S."/>
            <person name="Ravin N.V."/>
        </authorList>
    </citation>
    <scope>NUCLEOTIDE SEQUENCE [LARGE SCALE GENOMIC DNA]</scope>
    <source>
        <strain evidence="11">PX69</strain>
    </source>
</reference>
<dbReference type="SUPFAM" id="SSF52540">
    <property type="entry name" value="P-loop containing nucleoside triphosphate hydrolases"/>
    <property type="match status" value="1"/>
</dbReference>
<dbReference type="PROSITE" id="PS50929">
    <property type="entry name" value="ABC_TM1F"/>
    <property type="match status" value="1"/>
</dbReference>
<dbReference type="Pfam" id="PF00005">
    <property type="entry name" value="ABC_tran"/>
    <property type="match status" value="1"/>
</dbReference>
<protein>
    <submittedName>
        <fullName evidence="10">Efflux ABC transporter</fullName>
    </submittedName>
</protein>
<evidence type="ECO:0000256" key="5">
    <source>
        <dbReference type="ARBA" id="ARBA00022989"/>
    </source>
</evidence>
<dbReference type="Gene3D" id="1.20.1560.10">
    <property type="entry name" value="ABC transporter type 1, transmembrane domain"/>
    <property type="match status" value="1"/>
</dbReference>
<dbReference type="RefSeq" id="WP_232536144.1">
    <property type="nucleotide sequence ID" value="NZ_AP021861.1"/>
</dbReference>
<dbReference type="SUPFAM" id="SSF90123">
    <property type="entry name" value="ABC transporter transmembrane region"/>
    <property type="match status" value="1"/>
</dbReference>
<dbReference type="InterPro" id="IPR039421">
    <property type="entry name" value="Type_1_exporter"/>
</dbReference>
<sequence length="658" mass="72930">MTTRRGTEAVVEMKYFAQALRDASRHKTVLAAAIACSLAVAVLWSLNIAALFPIIQTTLNGESLQSWNQERIDRAETDLATHEAELADIERQLLAANPAQRQTLEIERSKTNALVTRDRLTAEWAGRIQPIFERWMPSTPFSTVVLVVCVIVAATAVKQLLAVMNQMLVAYVSQSIARDVRSRVFNKALALDRPQFNKQGVSGFTAHITHTTDMLAQGITAFYGGAVTEPLRIITCLILAAFISWRLTLASLIFAPLAAFLMLHLNRRIRSLSYRVLDRSLGFHHIMIEVFNSLNTVQAYSMEDFERKRFREATGAIKRTALMATFYNTLSSPITELLGIGMLCTGLCVSSYLVIFRATSIFGIPMTDTPFEPAIITVFFGALIAAADPLRKLSAVITGLNTGMAAANLLYPMLEMESGLKEPSVPKQLPSAHKQVEFRNISFSYDGLQQVLDDVTLTVKRGEHLAIVGPNGGGKSTLISLLCRFYDPQEGEVLIDGVSLRDLPLSEVRRKIALVTQQTELFNETILHNIRYGRWDATEAEVIAAAELARAHEFISGFTDGYQTVVGANGQRLSGGQRQRISLARAFLKNADILILDEATSQIDVDSERLIHDALDDYGREKTMIMITHRESTLSLADKVVRVEYGKIEQVKHESRAA</sequence>
<dbReference type="PROSITE" id="PS00211">
    <property type="entry name" value="ABC_TRANSPORTER_1"/>
    <property type="match status" value="1"/>
</dbReference>
<dbReference type="GO" id="GO:0140359">
    <property type="term" value="F:ABC-type transporter activity"/>
    <property type="evidence" value="ECO:0007669"/>
    <property type="project" value="InterPro"/>
</dbReference>
<dbReference type="FunFam" id="3.40.50.300:FF:000218">
    <property type="entry name" value="Multidrug ABC transporter ATP-binding protein"/>
    <property type="match status" value="1"/>
</dbReference>
<dbReference type="InterPro" id="IPR003593">
    <property type="entry name" value="AAA+_ATPase"/>
</dbReference>
<evidence type="ECO:0000313" key="10">
    <source>
        <dbReference type="EMBL" id="BBO34144.1"/>
    </source>
</evidence>
<comment type="subcellular location">
    <subcellularLocation>
        <location evidence="1">Cell membrane</location>
        <topology evidence="1">Multi-pass membrane protein</topology>
    </subcellularLocation>
</comment>
<feature type="transmembrane region" description="Helical" evidence="7">
    <location>
        <begin position="337"/>
        <end position="358"/>
    </location>
</feature>